<dbReference type="Proteomes" id="UP000625711">
    <property type="component" value="Unassembled WGS sequence"/>
</dbReference>
<reference evidence="2" key="1">
    <citation type="submission" date="2020-08" db="EMBL/GenBank/DDBJ databases">
        <title>Genome sequencing and assembly of the red palm weevil Rhynchophorus ferrugineus.</title>
        <authorList>
            <person name="Dias G.B."/>
            <person name="Bergman C.M."/>
            <person name="Manee M."/>
        </authorList>
    </citation>
    <scope>NUCLEOTIDE SEQUENCE</scope>
    <source>
        <strain evidence="2">AA-2017</strain>
        <tissue evidence="2">Whole larva</tissue>
    </source>
</reference>
<feature type="region of interest" description="Disordered" evidence="1">
    <location>
        <begin position="1"/>
        <end position="46"/>
    </location>
</feature>
<keyword evidence="3" id="KW-1185">Reference proteome</keyword>
<organism evidence="2 3">
    <name type="scientific">Rhynchophorus ferrugineus</name>
    <name type="common">Red palm weevil</name>
    <name type="synonym">Curculio ferrugineus</name>
    <dbReference type="NCBI Taxonomy" id="354439"/>
    <lineage>
        <taxon>Eukaryota</taxon>
        <taxon>Metazoa</taxon>
        <taxon>Ecdysozoa</taxon>
        <taxon>Arthropoda</taxon>
        <taxon>Hexapoda</taxon>
        <taxon>Insecta</taxon>
        <taxon>Pterygota</taxon>
        <taxon>Neoptera</taxon>
        <taxon>Endopterygota</taxon>
        <taxon>Coleoptera</taxon>
        <taxon>Polyphaga</taxon>
        <taxon>Cucujiformia</taxon>
        <taxon>Curculionidae</taxon>
        <taxon>Dryophthorinae</taxon>
        <taxon>Rhynchophorus</taxon>
    </lineage>
</organism>
<gene>
    <name evidence="2" type="ORF">GWI33_009137</name>
</gene>
<proteinExistence type="predicted"/>
<protein>
    <submittedName>
        <fullName evidence="2">Uncharacterized protein</fullName>
    </submittedName>
</protein>
<comment type="caution">
    <text evidence="2">The sequence shown here is derived from an EMBL/GenBank/DDBJ whole genome shotgun (WGS) entry which is preliminary data.</text>
</comment>
<sequence>MRYRTAGAGQGPPVEQQSFPGDTARYGPVLPKNGEAGISDTNAERGPTVISRVKPLFRGNYPSALRSV</sequence>
<name>A0A834IH94_RHYFE</name>
<dbReference type="AlphaFoldDB" id="A0A834IH94"/>
<accession>A0A834IH94</accession>
<dbReference type="EMBL" id="JAACXV010000412">
    <property type="protein sequence ID" value="KAF7277883.1"/>
    <property type="molecule type" value="Genomic_DNA"/>
</dbReference>
<evidence type="ECO:0000313" key="3">
    <source>
        <dbReference type="Proteomes" id="UP000625711"/>
    </source>
</evidence>
<evidence type="ECO:0000313" key="2">
    <source>
        <dbReference type="EMBL" id="KAF7277883.1"/>
    </source>
</evidence>
<evidence type="ECO:0000256" key="1">
    <source>
        <dbReference type="SAM" id="MobiDB-lite"/>
    </source>
</evidence>